<dbReference type="Gene3D" id="3.40.630.30">
    <property type="match status" value="1"/>
</dbReference>
<accession>A0A7W8QJV4</accession>
<name>A0A7W8QJV4_9ACTN</name>
<proteinExistence type="predicted"/>
<sequence length="245" mass="26574">MQTVTLAERPDLLDEQYRPDLNAVPAMVDHDPVAAELWEPMVELFPEYQVLVLDDDGQVVAKGNSIPLHWEGADADLPEEGFDWALAAGMADREAGRAATVASALLIGVAADRQGEGLSSAAARALRDNAAARGLSALLAPLRPTLKDRYPLIPMAEYAAWTRPDGGPFDPWLRVHRRLGARLLHPCERSMEVTGSVAEWEEWTGMAFPGTGSYTVPGALAPVEIDRAADTGRYTEPNVWAVHPC</sequence>
<dbReference type="GO" id="GO:0016740">
    <property type="term" value="F:transferase activity"/>
    <property type="evidence" value="ECO:0007669"/>
    <property type="project" value="UniProtKB-KW"/>
</dbReference>
<evidence type="ECO:0000313" key="2">
    <source>
        <dbReference type="Proteomes" id="UP000572635"/>
    </source>
</evidence>
<dbReference type="SUPFAM" id="SSF55729">
    <property type="entry name" value="Acyl-CoA N-acyltransferases (Nat)"/>
    <property type="match status" value="1"/>
</dbReference>
<gene>
    <name evidence="1" type="ORF">HDA36_000920</name>
</gene>
<dbReference type="InterPro" id="IPR016181">
    <property type="entry name" value="Acyl_CoA_acyltransferase"/>
</dbReference>
<organism evidence="1 2">
    <name type="scientific">Nocardiopsis composta</name>
    <dbReference type="NCBI Taxonomy" id="157465"/>
    <lineage>
        <taxon>Bacteria</taxon>
        <taxon>Bacillati</taxon>
        <taxon>Actinomycetota</taxon>
        <taxon>Actinomycetes</taxon>
        <taxon>Streptosporangiales</taxon>
        <taxon>Nocardiopsidaceae</taxon>
        <taxon>Nocardiopsis</taxon>
    </lineage>
</organism>
<dbReference type="RefSeq" id="WP_184389008.1">
    <property type="nucleotide sequence ID" value="NZ_BAAAJD010000057.1"/>
</dbReference>
<comment type="caution">
    <text evidence="1">The sequence shown here is derived from an EMBL/GenBank/DDBJ whole genome shotgun (WGS) entry which is preliminary data.</text>
</comment>
<evidence type="ECO:0000313" key="1">
    <source>
        <dbReference type="EMBL" id="MBB5430836.1"/>
    </source>
</evidence>
<dbReference type="EMBL" id="JACHDB010000001">
    <property type="protein sequence ID" value="MBB5430836.1"/>
    <property type="molecule type" value="Genomic_DNA"/>
</dbReference>
<keyword evidence="2" id="KW-1185">Reference proteome</keyword>
<dbReference type="AlphaFoldDB" id="A0A7W8QJV4"/>
<keyword evidence="1" id="KW-0808">Transferase</keyword>
<reference evidence="1 2" key="1">
    <citation type="submission" date="2020-08" db="EMBL/GenBank/DDBJ databases">
        <title>Sequencing the genomes of 1000 actinobacteria strains.</title>
        <authorList>
            <person name="Klenk H.-P."/>
        </authorList>
    </citation>
    <scope>NUCLEOTIDE SEQUENCE [LARGE SCALE GENOMIC DNA]</scope>
    <source>
        <strain evidence="1 2">DSM 44551</strain>
    </source>
</reference>
<protein>
    <submittedName>
        <fullName evidence="1">GNAT superfamily N-acetyltransferase</fullName>
    </submittedName>
</protein>
<dbReference type="Proteomes" id="UP000572635">
    <property type="component" value="Unassembled WGS sequence"/>
</dbReference>